<gene>
    <name evidence="3" type="ORF">OG579_00920</name>
</gene>
<evidence type="ECO:0000313" key="4">
    <source>
        <dbReference type="Proteomes" id="UP001432128"/>
    </source>
</evidence>
<dbReference type="AlphaFoldDB" id="A0AAU4K812"/>
<dbReference type="GO" id="GO:0003676">
    <property type="term" value="F:nucleic acid binding"/>
    <property type="evidence" value="ECO:0007669"/>
    <property type="project" value="InterPro"/>
</dbReference>
<protein>
    <submittedName>
        <fullName evidence="3">DHH family phosphoesterase</fullName>
    </submittedName>
</protein>
<dbReference type="InterPro" id="IPR038763">
    <property type="entry name" value="DHH_sf"/>
</dbReference>
<dbReference type="PANTHER" id="PTHR47618:SF1">
    <property type="entry name" value="BIFUNCTIONAL OLIGORIBONUCLEASE AND PAP PHOSPHATASE NRNA"/>
    <property type="match status" value="1"/>
</dbReference>
<organism evidence="3 4">
    <name type="scientific">Williamsia herbipolensis</name>
    <dbReference type="NCBI Taxonomy" id="1603258"/>
    <lineage>
        <taxon>Bacteria</taxon>
        <taxon>Bacillati</taxon>
        <taxon>Actinomycetota</taxon>
        <taxon>Actinomycetes</taxon>
        <taxon>Mycobacteriales</taxon>
        <taxon>Nocardiaceae</taxon>
        <taxon>Williamsia</taxon>
    </lineage>
</organism>
<dbReference type="Proteomes" id="UP001432128">
    <property type="component" value="Chromosome"/>
</dbReference>
<dbReference type="Gene3D" id="3.10.310.30">
    <property type="match status" value="1"/>
</dbReference>
<dbReference type="InterPro" id="IPR051319">
    <property type="entry name" value="Oligoribo/pAp-PDE_c-di-AMP_PDE"/>
</dbReference>
<dbReference type="Gene3D" id="3.90.1640.10">
    <property type="entry name" value="inorganic pyrophosphatase (n-terminal core)"/>
    <property type="match status" value="1"/>
</dbReference>
<accession>A0AAU4K812</accession>
<sequence length="307" mass="31944">MLRAAPAVTVLCHVRPDADTIGSGLALALALDAIGVEVEVAFPGPWPLPEALGSLPGAKLIVEPGDLVGHPVAVAMDCASSERLGDLAAILTAAETGIVVDHHASNRGFGDIDLIDPAADCTAELVLGILDEADMPVDRDIATCLFAGLVTDTGSFRWARPNSHLLAARLLETGVDGQGWTRTLLDTHQFGWLTMVSGALQSAVLVPEAFGGSGLVYAVVDHSCSRTIDWDEAESVIDLVRTVGDADVAVVFKESAPHEWTVSMRARSHTDLVPLARSQGGGGHPHAAGFSASGPADEVIEKFLTAV</sequence>
<feature type="domain" description="DHHA1" evidence="2">
    <location>
        <begin position="216"/>
        <end position="306"/>
    </location>
</feature>
<dbReference type="InterPro" id="IPR003156">
    <property type="entry name" value="DHHA1_dom"/>
</dbReference>
<name>A0AAU4K812_9NOCA</name>
<feature type="domain" description="DDH" evidence="1">
    <location>
        <begin position="8"/>
        <end position="148"/>
    </location>
</feature>
<dbReference type="KEGG" id="whr:OG579_00920"/>
<dbReference type="PANTHER" id="PTHR47618">
    <property type="entry name" value="BIFUNCTIONAL OLIGORIBONUCLEASE AND PAP PHOSPHATASE NRNA"/>
    <property type="match status" value="1"/>
</dbReference>
<evidence type="ECO:0000259" key="2">
    <source>
        <dbReference type="Pfam" id="PF02272"/>
    </source>
</evidence>
<dbReference type="SUPFAM" id="SSF64182">
    <property type="entry name" value="DHH phosphoesterases"/>
    <property type="match status" value="1"/>
</dbReference>
<reference evidence="3 4" key="1">
    <citation type="submission" date="2022-10" db="EMBL/GenBank/DDBJ databases">
        <title>The complete genomes of actinobacterial strains from the NBC collection.</title>
        <authorList>
            <person name="Joergensen T.S."/>
            <person name="Alvarez Arevalo M."/>
            <person name="Sterndorff E.B."/>
            <person name="Faurdal D."/>
            <person name="Vuksanovic O."/>
            <person name="Mourched A.-S."/>
            <person name="Charusanti P."/>
            <person name="Shaw S."/>
            <person name="Blin K."/>
            <person name="Weber T."/>
        </authorList>
    </citation>
    <scope>NUCLEOTIDE SEQUENCE [LARGE SCALE GENOMIC DNA]</scope>
    <source>
        <strain evidence="3 4">NBC_00319</strain>
    </source>
</reference>
<dbReference type="Pfam" id="PF02272">
    <property type="entry name" value="DHHA1"/>
    <property type="match status" value="1"/>
</dbReference>
<evidence type="ECO:0000313" key="3">
    <source>
        <dbReference type="EMBL" id="WUM22194.1"/>
    </source>
</evidence>
<dbReference type="Pfam" id="PF01368">
    <property type="entry name" value="DHH"/>
    <property type="match status" value="1"/>
</dbReference>
<dbReference type="InterPro" id="IPR001667">
    <property type="entry name" value="DDH_dom"/>
</dbReference>
<proteinExistence type="predicted"/>
<dbReference type="EMBL" id="CP108021">
    <property type="protein sequence ID" value="WUM22194.1"/>
    <property type="molecule type" value="Genomic_DNA"/>
</dbReference>
<evidence type="ECO:0000259" key="1">
    <source>
        <dbReference type="Pfam" id="PF01368"/>
    </source>
</evidence>
<keyword evidence="4" id="KW-1185">Reference proteome</keyword>